<dbReference type="InterPro" id="IPR011249">
    <property type="entry name" value="Metalloenz_LuxS/M16"/>
</dbReference>
<evidence type="ECO:0000313" key="1">
    <source>
        <dbReference type="EMBL" id="GKV11828.1"/>
    </source>
</evidence>
<dbReference type="Gene3D" id="3.30.830.10">
    <property type="entry name" value="Metalloenzyme, LuxS/M16 peptidase-like"/>
    <property type="match status" value="1"/>
</dbReference>
<dbReference type="EMBL" id="BPVZ01000035">
    <property type="protein sequence ID" value="GKV11828.1"/>
    <property type="molecule type" value="Genomic_DNA"/>
</dbReference>
<protein>
    <submittedName>
        <fullName evidence="1">Uncharacterized protein</fullName>
    </submittedName>
</protein>
<accession>A0AAV5JB13</accession>
<sequence length="82" mass="8602">MKAEMAVASENPQNLIMEAIHSVGYSGALANPLLAPESTVNGLNSTILEEFFAENFTSPSLVLATSGVETVVSCRTTVVRSS</sequence>
<dbReference type="PANTHER" id="PTHR11851">
    <property type="entry name" value="METALLOPROTEASE"/>
    <property type="match status" value="1"/>
</dbReference>
<dbReference type="AlphaFoldDB" id="A0AAV5JB13"/>
<dbReference type="SUPFAM" id="SSF63411">
    <property type="entry name" value="LuxS/MPP-like metallohydrolase"/>
    <property type="match status" value="1"/>
</dbReference>
<name>A0AAV5JB13_9ROSI</name>
<reference evidence="1 2" key="1">
    <citation type="journal article" date="2021" name="Commun. Biol.">
        <title>The genome of Shorea leprosula (Dipterocarpaceae) highlights the ecological relevance of drought in aseasonal tropical rainforests.</title>
        <authorList>
            <person name="Ng K.K.S."/>
            <person name="Kobayashi M.J."/>
            <person name="Fawcett J.A."/>
            <person name="Hatakeyama M."/>
            <person name="Paape T."/>
            <person name="Ng C.H."/>
            <person name="Ang C.C."/>
            <person name="Tnah L.H."/>
            <person name="Lee C.T."/>
            <person name="Nishiyama T."/>
            <person name="Sese J."/>
            <person name="O'Brien M.J."/>
            <person name="Copetti D."/>
            <person name="Mohd Noor M.I."/>
            <person name="Ong R.C."/>
            <person name="Putra M."/>
            <person name="Sireger I.Z."/>
            <person name="Indrioko S."/>
            <person name="Kosugi Y."/>
            <person name="Izuno A."/>
            <person name="Isagi Y."/>
            <person name="Lee S.L."/>
            <person name="Shimizu K.K."/>
        </authorList>
    </citation>
    <scope>NUCLEOTIDE SEQUENCE [LARGE SCALE GENOMIC DNA]</scope>
    <source>
        <strain evidence="1">214</strain>
    </source>
</reference>
<dbReference type="InterPro" id="IPR050361">
    <property type="entry name" value="MPP/UQCRC_Complex"/>
</dbReference>
<dbReference type="GO" id="GO:0005739">
    <property type="term" value="C:mitochondrion"/>
    <property type="evidence" value="ECO:0007669"/>
    <property type="project" value="TreeGrafter"/>
</dbReference>
<dbReference type="Proteomes" id="UP001054252">
    <property type="component" value="Unassembled WGS sequence"/>
</dbReference>
<proteinExistence type="predicted"/>
<dbReference type="PANTHER" id="PTHR11851:SF190">
    <property type="entry name" value="MITOCHONDRIAL-PROCESSING PEPTIDASE SUBUNIT ALPHA"/>
    <property type="match status" value="1"/>
</dbReference>
<keyword evidence="2" id="KW-1185">Reference proteome</keyword>
<dbReference type="GO" id="GO:0046872">
    <property type="term" value="F:metal ion binding"/>
    <property type="evidence" value="ECO:0007669"/>
    <property type="project" value="InterPro"/>
</dbReference>
<evidence type="ECO:0000313" key="2">
    <source>
        <dbReference type="Proteomes" id="UP001054252"/>
    </source>
</evidence>
<comment type="caution">
    <text evidence="1">The sequence shown here is derived from an EMBL/GenBank/DDBJ whole genome shotgun (WGS) entry which is preliminary data.</text>
</comment>
<organism evidence="1 2">
    <name type="scientific">Rubroshorea leprosula</name>
    <dbReference type="NCBI Taxonomy" id="152421"/>
    <lineage>
        <taxon>Eukaryota</taxon>
        <taxon>Viridiplantae</taxon>
        <taxon>Streptophyta</taxon>
        <taxon>Embryophyta</taxon>
        <taxon>Tracheophyta</taxon>
        <taxon>Spermatophyta</taxon>
        <taxon>Magnoliopsida</taxon>
        <taxon>eudicotyledons</taxon>
        <taxon>Gunneridae</taxon>
        <taxon>Pentapetalae</taxon>
        <taxon>rosids</taxon>
        <taxon>malvids</taxon>
        <taxon>Malvales</taxon>
        <taxon>Dipterocarpaceae</taxon>
        <taxon>Rubroshorea</taxon>
    </lineage>
</organism>
<gene>
    <name evidence="1" type="ORF">SLEP1_g23047</name>
</gene>